<protein>
    <submittedName>
        <fullName evidence="6">CLC channel</fullName>
    </submittedName>
</protein>
<dbReference type="RefSeq" id="WP_022637076.1">
    <property type="nucleotide sequence ID" value="NZ_ASJR01000013.1"/>
</dbReference>
<dbReference type="OrthoDB" id="9767361at2"/>
<dbReference type="PATRIC" id="fig|1313304.3.peg.1552"/>
<proteinExistence type="predicted"/>
<feature type="transmembrane region" description="Helical" evidence="5">
    <location>
        <begin position="370"/>
        <end position="399"/>
    </location>
</feature>
<dbReference type="InterPro" id="IPR050368">
    <property type="entry name" value="ClC-type_chloride_channel"/>
</dbReference>
<dbReference type="SUPFAM" id="SSF81340">
    <property type="entry name" value="Clc chloride channel"/>
    <property type="match status" value="1"/>
</dbReference>
<dbReference type="EMBL" id="ASJR01000013">
    <property type="protein sequence ID" value="ERP31427.1"/>
    <property type="molecule type" value="Genomic_DNA"/>
</dbReference>
<accession>U7D8L1</accession>
<dbReference type="STRING" id="1313304.CALK_1626"/>
<evidence type="ECO:0000256" key="5">
    <source>
        <dbReference type="SAM" id="Phobius"/>
    </source>
</evidence>
<keyword evidence="2 5" id="KW-0812">Transmembrane</keyword>
<feature type="transmembrane region" description="Helical" evidence="5">
    <location>
        <begin position="12"/>
        <end position="37"/>
    </location>
</feature>
<dbReference type="Gene3D" id="1.10.3080.10">
    <property type="entry name" value="Clc chloride channel"/>
    <property type="match status" value="1"/>
</dbReference>
<dbReference type="InterPro" id="IPR014743">
    <property type="entry name" value="Cl-channel_core"/>
</dbReference>
<organism evidence="6 7">
    <name type="scientific">Chitinivibrio alkaliphilus ACht1</name>
    <dbReference type="NCBI Taxonomy" id="1313304"/>
    <lineage>
        <taxon>Bacteria</taxon>
        <taxon>Pseudomonadati</taxon>
        <taxon>Fibrobacterota</taxon>
        <taxon>Chitinivibrionia</taxon>
        <taxon>Chitinivibrionales</taxon>
        <taxon>Chitinivibrionaceae</taxon>
        <taxon>Chitinivibrio</taxon>
    </lineage>
</organism>
<feature type="transmembrane region" description="Helical" evidence="5">
    <location>
        <begin position="196"/>
        <end position="215"/>
    </location>
</feature>
<evidence type="ECO:0000313" key="6">
    <source>
        <dbReference type="EMBL" id="ERP31427.1"/>
    </source>
</evidence>
<keyword evidence="4 5" id="KW-0472">Membrane</keyword>
<evidence type="ECO:0000313" key="7">
    <source>
        <dbReference type="Proteomes" id="UP000017148"/>
    </source>
</evidence>
<dbReference type="PRINTS" id="PR00762">
    <property type="entry name" value="CLCHANNEL"/>
</dbReference>
<evidence type="ECO:0000256" key="3">
    <source>
        <dbReference type="ARBA" id="ARBA00022989"/>
    </source>
</evidence>
<keyword evidence="3 5" id="KW-1133">Transmembrane helix</keyword>
<dbReference type="PANTHER" id="PTHR43427:SF12">
    <property type="entry name" value="CHLORIDE TRANSPORTER"/>
    <property type="match status" value="1"/>
</dbReference>
<dbReference type="eggNOG" id="COG0038">
    <property type="taxonomic scope" value="Bacteria"/>
</dbReference>
<evidence type="ECO:0000256" key="2">
    <source>
        <dbReference type="ARBA" id="ARBA00022692"/>
    </source>
</evidence>
<keyword evidence="7" id="KW-1185">Reference proteome</keyword>
<name>U7D8L1_9BACT</name>
<dbReference type="AlphaFoldDB" id="U7D8L1"/>
<evidence type="ECO:0000256" key="1">
    <source>
        <dbReference type="ARBA" id="ARBA00004141"/>
    </source>
</evidence>
<dbReference type="Proteomes" id="UP000017148">
    <property type="component" value="Unassembled WGS sequence"/>
</dbReference>
<feature type="transmembrane region" description="Helical" evidence="5">
    <location>
        <begin position="268"/>
        <end position="288"/>
    </location>
</feature>
<comment type="caution">
    <text evidence="6">The sequence shown here is derived from an EMBL/GenBank/DDBJ whole genome shotgun (WGS) entry which is preliminary data.</text>
</comment>
<dbReference type="InterPro" id="IPR001807">
    <property type="entry name" value="ClC"/>
</dbReference>
<feature type="transmembrane region" description="Helical" evidence="5">
    <location>
        <begin position="227"/>
        <end position="248"/>
    </location>
</feature>
<feature type="transmembrane region" description="Helical" evidence="5">
    <location>
        <begin position="57"/>
        <end position="75"/>
    </location>
</feature>
<dbReference type="PANTHER" id="PTHR43427">
    <property type="entry name" value="CHLORIDE CHANNEL PROTEIN CLC-E"/>
    <property type="match status" value="1"/>
</dbReference>
<feature type="transmembrane region" description="Helical" evidence="5">
    <location>
        <begin position="154"/>
        <end position="176"/>
    </location>
</feature>
<gene>
    <name evidence="6" type="ORF">CALK_1626</name>
</gene>
<reference evidence="6 7" key="1">
    <citation type="journal article" date="2013" name="Environ. Microbiol.">
        <title>Genome analysis of Chitinivibrio alkaliphilus gen. nov., sp. nov., a novel extremely haloalkaliphilic anaerobic chitinolytic bacterium from the candidate phylum Termite Group 3.</title>
        <authorList>
            <person name="Sorokin D.Y."/>
            <person name="Gumerov V.M."/>
            <person name="Rakitin A.L."/>
            <person name="Beletsky A.V."/>
            <person name="Damste J.S."/>
            <person name="Muyzer G."/>
            <person name="Mardanov A.V."/>
            <person name="Ravin N.V."/>
        </authorList>
    </citation>
    <scope>NUCLEOTIDE SEQUENCE [LARGE SCALE GENOMIC DNA]</scope>
    <source>
        <strain evidence="6 7">ACht1</strain>
    </source>
</reference>
<dbReference type="GO" id="GO:0015108">
    <property type="term" value="F:chloride transmembrane transporter activity"/>
    <property type="evidence" value="ECO:0007669"/>
    <property type="project" value="InterPro"/>
</dbReference>
<dbReference type="GO" id="GO:0016020">
    <property type="term" value="C:membrane"/>
    <property type="evidence" value="ECO:0007669"/>
    <property type="project" value="UniProtKB-SubCell"/>
</dbReference>
<comment type="subcellular location">
    <subcellularLocation>
        <location evidence="1">Membrane</location>
        <topology evidence="1">Multi-pass membrane protein</topology>
    </subcellularLocation>
</comment>
<feature type="transmembrane region" description="Helical" evidence="5">
    <location>
        <begin position="309"/>
        <end position="335"/>
    </location>
</feature>
<sequence length="454" mass="49073">MKLVQSTILRILFANTFIILSTLKWFFLAIIAGVLVGGVSGVFLKTLDYGISQASMIPLYYLAIPAAFMVSLYLVRRFAPDARGHGTEKVIESLHKKDGEIDTRVIPVKLFATLITLIAGGSAGKEGPCAQIGAGVASTAARIFRMGPINRKRFVLCGISAGFSAVFGTPIAGAIFAGEVIYVGKFSYRELMPALIASYFSFFVTKNMGVTHLIYQIDFDITNEIALVFNMLFLGIIIGIVAIFFIYVLYGIERTIEKIPLGGYTKAFWGGLFLVLVVFFTGSLDYVGLGTHVIDHALAGNAVAPESSLLKMITTSITLGSGGSGGILTPIFFIGATAGNIWAQLVGGNLALYSAVGMCAFLAATTNTPLAAILIAIELFGVDVGSYGSIACIVSYLIVGHMSVYPSQVLSENKTFFMHVETHREMGEIDRTDYVIKDSLMRYFVEKMKGMFRR</sequence>
<evidence type="ECO:0000256" key="4">
    <source>
        <dbReference type="ARBA" id="ARBA00023136"/>
    </source>
</evidence>
<dbReference type="Pfam" id="PF00654">
    <property type="entry name" value="Voltage_CLC"/>
    <property type="match status" value="1"/>
</dbReference>